<dbReference type="EMBL" id="BOMH01000018">
    <property type="protein sequence ID" value="GID64686.1"/>
    <property type="molecule type" value="Genomic_DNA"/>
</dbReference>
<accession>A0A919MB32</accession>
<dbReference type="RefSeq" id="WP_203740185.1">
    <property type="nucleotide sequence ID" value="NZ_BAAAUC010000048.1"/>
</dbReference>
<dbReference type="AlphaFoldDB" id="A0A919MB32"/>
<dbReference type="Proteomes" id="UP000619479">
    <property type="component" value="Unassembled WGS sequence"/>
</dbReference>
<comment type="caution">
    <text evidence="2">The sequence shown here is derived from an EMBL/GenBank/DDBJ whole genome shotgun (WGS) entry which is preliminary data.</text>
</comment>
<keyword evidence="3" id="KW-1185">Reference proteome</keyword>
<evidence type="ECO:0000313" key="2">
    <source>
        <dbReference type="EMBL" id="GID64686.1"/>
    </source>
</evidence>
<proteinExistence type="predicted"/>
<feature type="compositionally biased region" description="Low complexity" evidence="1">
    <location>
        <begin position="13"/>
        <end position="46"/>
    </location>
</feature>
<sequence>MSTAEPPRAPSMPAAHEAPASRAAEPASPAAEAPASSIPPADEAPAGSGSGERALVAAVCGSPGAGKTTTATAIARSLGLMLLTRDEISAGLHLSGVNRDSSRGRAEALLVETACRFASAGTSVVVENSVLSRDLVDGLLATGARVVAVHVVADPEVIGRRLRDRAVHGRAVGGIRPGDLVLLDLFERGEMPSSIFEPPSGVHQLVRVDTSAGGEPAIAVADLL</sequence>
<dbReference type="SUPFAM" id="SSF52540">
    <property type="entry name" value="P-loop containing nucleoside triphosphate hydrolases"/>
    <property type="match status" value="1"/>
</dbReference>
<feature type="region of interest" description="Disordered" evidence="1">
    <location>
        <begin position="1"/>
        <end position="50"/>
    </location>
</feature>
<reference evidence="2" key="1">
    <citation type="submission" date="2021-01" db="EMBL/GenBank/DDBJ databases">
        <title>Whole genome shotgun sequence of Actinoplanes cyaneus NBRC 14990.</title>
        <authorList>
            <person name="Komaki H."/>
            <person name="Tamura T."/>
        </authorList>
    </citation>
    <scope>NUCLEOTIDE SEQUENCE</scope>
    <source>
        <strain evidence="2">NBRC 14990</strain>
    </source>
</reference>
<organism evidence="2 3">
    <name type="scientific">Actinoplanes cyaneus</name>
    <dbReference type="NCBI Taxonomy" id="52696"/>
    <lineage>
        <taxon>Bacteria</taxon>
        <taxon>Bacillati</taxon>
        <taxon>Actinomycetota</taxon>
        <taxon>Actinomycetes</taxon>
        <taxon>Micromonosporales</taxon>
        <taxon>Micromonosporaceae</taxon>
        <taxon>Actinoplanes</taxon>
    </lineage>
</organism>
<evidence type="ECO:0000313" key="3">
    <source>
        <dbReference type="Proteomes" id="UP000619479"/>
    </source>
</evidence>
<protein>
    <submittedName>
        <fullName evidence="2">Uncharacterized protein</fullName>
    </submittedName>
</protein>
<evidence type="ECO:0000256" key="1">
    <source>
        <dbReference type="SAM" id="MobiDB-lite"/>
    </source>
</evidence>
<dbReference type="Gene3D" id="3.40.50.300">
    <property type="entry name" value="P-loop containing nucleotide triphosphate hydrolases"/>
    <property type="match status" value="1"/>
</dbReference>
<dbReference type="InterPro" id="IPR027417">
    <property type="entry name" value="P-loop_NTPase"/>
</dbReference>
<name>A0A919MB32_9ACTN</name>
<dbReference type="Pfam" id="PF13671">
    <property type="entry name" value="AAA_33"/>
    <property type="match status" value="1"/>
</dbReference>
<gene>
    <name evidence="2" type="ORF">Acy02nite_25670</name>
</gene>